<organism evidence="1">
    <name type="scientific">Fagus sylvatica</name>
    <name type="common">Beechnut</name>
    <dbReference type="NCBI Taxonomy" id="28930"/>
    <lineage>
        <taxon>Eukaryota</taxon>
        <taxon>Viridiplantae</taxon>
        <taxon>Streptophyta</taxon>
        <taxon>Embryophyta</taxon>
        <taxon>Tracheophyta</taxon>
        <taxon>Spermatophyta</taxon>
        <taxon>Magnoliopsida</taxon>
        <taxon>eudicotyledons</taxon>
        <taxon>Gunneridae</taxon>
        <taxon>Pentapetalae</taxon>
        <taxon>rosids</taxon>
        <taxon>fabids</taxon>
        <taxon>Fagales</taxon>
        <taxon>Fagaceae</taxon>
        <taxon>Fagus</taxon>
    </lineage>
</organism>
<dbReference type="AlphaFoldDB" id="A0A2N9FQ81"/>
<accession>A0A2N9FQ81</accession>
<proteinExistence type="predicted"/>
<gene>
    <name evidence="1" type="ORF">FSB_LOCUS17001</name>
</gene>
<evidence type="ECO:0000313" key="1">
    <source>
        <dbReference type="EMBL" id="SPC89119.1"/>
    </source>
</evidence>
<reference evidence="1" key="1">
    <citation type="submission" date="2018-02" db="EMBL/GenBank/DDBJ databases">
        <authorList>
            <person name="Cohen D.B."/>
            <person name="Kent A.D."/>
        </authorList>
    </citation>
    <scope>NUCLEOTIDE SEQUENCE</scope>
</reference>
<protein>
    <submittedName>
        <fullName evidence="1">Uncharacterized protein</fullName>
    </submittedName>
</protein>
<dbReference type="EMBL" id="OIVN01001045">
    <property type="protein sequence ID" value="SPC89119.1"/>
    <property type="molecule type" value="Genomic_DNA"/>
</dbReference>
<sequence length="173" mass="19187">MVSAFLCGWYNCWGKHSSLIWNLVPHCIMWTIWWEQNGHTFDDKEHSVGKIIERVMGSLYDWSSAWGLCSSQSLGDFLELDALWRVCSGTIFLVTVAKVLGGKGNEARDLAVQWVSVDLTGCVGVNRRCGCRWRAAARHWAGEGDGGTSSRGSLEVHSGSLVDLAIWVAVWVV</sequence>
<name>A0A2N9FQ81_FAGSY</name>